<dbReference type="GO" id="GO:0008422">
    <property type="term" value="F:beta-glucosidase activity"/>
    <property type="evidence" value="ECO:0007669"/>
    <property type="project" value="TreeGrafter"/>
</dbReference>
<evidence type="ECO:0000256" key="2">
    <source>
        <dbReference type="ARBA" id="ARBA00022801"/>
    </source>
</evidence>
<dbReference type="InterPro" id="IPR013783">
    <property type="entry name" value="Ig-like_fold"/>
</dbReference>
<evidence type="ECO:0000256" key="7">
    <source>
        <dbReference type="RuleBase" id="RU361153"/>
    </source>
</evidence>
<dbReference type="OrthoDB" id="9800955at2"/>
<keyword evidence="8" id="KW-0732">Signal</keyword>
<keyword evidence="5 7" id="KW-0326">Glycosidase</keyword>
<evidence type="ECO:0000259" key="9">
    <source>
        <dbReference type="Pfam" id="PF00150"/>
    </source>
</evidence>
<keyword evidence="11" id="KW-1185">Reference proteome</keyword>
<protein>
    <submittedName>
        <fullName evidence="10">Cellulase family glycosylhydrolase</fullName>
    </submittedName>
</protein>
<comment type="similarity">
    <text evidence="1 7">Belongs to the glycosyl hydrolase 5 (cellulase A) family.</text>
</comment>
<evidence type="ECO:0000256" key="6">
    <source>
        <dbReference type="ARBA" id="ARBA00023326"/>
    </source>
</evidence>
<proteinExistence type="inferred from homology"/>
<accession>A0A6L6QCM3</accession>
<sequence>MRPWLTNAVLAMALCTAPLAQAQNCGSGGGVKVCLSASGTGSDVRLEWTVEGAAGGLQLYRGTDSNPEGGSQIALAEQGATSYVDRSAIPGTAYWYWIKFRAGGGSYQSGAAHAVRVGAMRDISSMQLSAQMAPGWNLGNALEASGPAYVWGSHGFNEAGWGNAKATQALFNAIKAAGFRSVRIPVSWKQYADADDNISPQWMERVTEVVNYAHQAGLVAMINIHWDGGWMQPTYAAQPAANARLARFWTQIANNFRNHDDTLLFAGSNEVMVDGDYSPPTAEYCEVQKGFNQAFISAVRATGGNNASRHLVVQAFNTNIDHAISCNAAMPSDRAAQRMLMEVHYYDPYSFALDEKSASWKWGKAANPDGPGNEAHADAQFQKMKNGFIDKGVPVLLGEYGAIRREEYDPSGVNRKYWDQYITRAAWSRGIVPMYWDNGYAGNHQMGLFDRASGRQAFPDVISAIVDAARAQ</sequence>
<dbReference type="InterPro" id="IPR050386">
    <property type="entry name" value="Glycosyl_hydrolase_5"/>
</dbReference>
<evidence type="ECO:0000256" key="4">
    <source>
        <dbReference type="ARBA" id="ARBA00023277"/>
    </source>
</evidence>
<dbReference type="GO" id="GO:0005576">
    <property type="term" value="C:extracellular region"/>
    <property type="evidence" value="ECO:0007669"/>
    <property type="project" value="TreeGrafter"/>
</dbReference>
<dbReference type="GO" id="GO:0009986">
    <property type="term" value="C:cell surface"/>
    <property type="evidence" value="ECO:0007669"/>
    <property type="project" value="TreeGrafter"/>
</dbReference>
<dbReference type="EMBL" id="WNKX01000003">
    <property type="protein sequence ID" value="MTW09950.1"/>
    <property type="molecule type" value="Genomic_DNA"/>
</dbReference>
<evidence type="ECO:0000313" key="10">
    <source>
        <dbReference type="EMBL" id="MTW09950.1"/>
    </source>
</evidence>
<keyword evidence="3" id="KW-0136">Cellulose degradation</keyword>
<feature type="domain" description="Glycoside hydrolase family 5" evidence="9">
    <location>
        <begin position="154"/>
        <end position="441"/>
    </location>
</feature>
<keyword evidence="2 7" id="KW-0378">Hydrolase</keyword>
<keyword evidence="6" id="KW-0624">Polysaccharide degradation</keyword>
<evidence type="ECO:0000256" key="3">
    <source>
        <dbReference type="ARBA" id="ARBA00023001"/>
    </source>
</evidence>
<dbReference type="InterPro" id="IPR001547">
    <property type="entry name" value="Glyco_hydro_5"/>
</dbReference>
<dbReference type="RefSeq" id="WP_155452906.1">
    <property type="nucleotide sequence ID" value="NZ_WNKX01000003.1"/>
</dbReference>
<feature type="chain" id="PRO_5026932188" evidence="8">
    <location>
        <begin position="23"/>
        <end position="472"/>
    </location>
</feature>
<dbReference type="SUPFAM" id="SSF51445">
    <property type="entry name" value="(Trans)glycosidases"/>
    <property type="match status" value="1"/>
</dbReference>
<evidence type="ECO:0000313" key="11">
    <source>
        <dbReference type="Proteomes" id="UP000472320"/>
    </source>
</evidence>
<feature type="signal peptide" evidence="8">
    <location>
        <begin position="1"/>
        <end position="22"/>
    </location>
</feature>
<dbReference type="Gene3D" id="3.20.20.80">
    <property type="entry name" value="Glycosidases"/>
    <property type="match status" value="1"/>
</dbReference>
<keyword evidence="4" id="KW-0119">Carbohydrate metabolism</keyword>
<dbReference type="InterPro" id="IPR017853">
    <property type="entry name" value="GH"/>
</dbReference>
<dbReference type="PANTHER" id="PTHR31297">
    <property type="entry name" value="GLUCAN ENDO-1,6-BETA-GLUCOSIDASE B"/>
    <property type="match status" value="1"/>
</dbReference>
<organism evidence="10 11">
    <name type="scientific">Massilia eburnea</name>
    <dbReference type="NCBI Taxonomy" id="1776165"/>
    <lineage>
        <taxon>Bacteria</taxon>
        <taxon>Pseudomonadati</taxon>
        <taxon>Pseudomonadota</taxon>
        <taxon>Betaproteobacteria</taxon>
        <taxon>Burkholderiales</taxon>
        <taxon>Oxalobacteraceae</taxon>
        <taxon>Telluria group</taxon>
        <taxon>Massilia</taxon>
    </lineage>
</organism>
<dbReference type="Gene3D" id="2.60.40.10">
    <property type="entry name" value="Immunoglobulins"/>
    <property type="match status" value="1"/>
</dbReference>
<evidence type="ECO:0000256" key="8">
    <source>
        <dbReference type="SAM" id="SignalP"/>
    </source>
</evidence>
<reference evidence="10 11" key="1">
    <citation type="submission" date="2019-11" db="EMBL/GenBank/DDBJ databases">
        <title>Type strains purchased from KCTC, JCM and DSMZ.</title>
        <authorList>
            <person name="Lu H."/>
        </authorList>
    </citation>
    <scope>NUCLEOTIDE SEQUENCE [LARGE SCALE GENOMIC DNA]</scope>
    <source>
        <strain evidence="10 11">JCM 31587</strain>
    </source>
</reference>
<dbReference type="GO" id="GO:0030245">
    <property type="term" value="P:cellulose catabolic process"/>
    <property type="evidence" value="ECO:0007669"/>
    <property type="project" value="UniProtKB-KW"/>
</dbReference>
<name>A0A6L6QCM3_9BURK</name>
<dbReference type="Proteomes" id="UP000472320">
    <property type="component" value="Unassembled WGS sequence"/>
</dbReference>
<gene>
    <name evidence="10" type="ORF">GM658_05000</name>
</gene>
<dbReference type="Pfam" id="PF00150">
    <property type="entry name" value="Cellulase"/>
    <property type="match status" value="1"/>
</dbReference>
<evidence type="ECO:0000256" key="5">
    <source>
        <dbReference type="ARBA" id="ARBA00023295"/>
    </source>
</evidence>
<dbReference type="AlphaFoldDB" id="A0A6L6QCM3"/>
<dbReference type="PANTHER" id="PTHR31297:SF41">
    <property type="entry name" value="ENDOGLUCANASE, PUTATIVE (AFU_ORTHOLOGUE AFUA_5G01830)-RELATED"/>
    <property type="match status" value="1"/>
</dbReference>
<evidence type="ECO:0000256" key="1">
    <source>
        <dbReference type="ARBA" id="ARBA00005641"/>
    </source>
</evidence>
<comment type="caution">
    <text evidence="10">The sequence shown here is derived from an EMBL/GenBank/DDBJ whole genome shotgun (WGS) entry which is preliminary data.</text>
</comment>